<dbReference type="Gene3D" id="3.30.200.20">
    <property type="entry name" value="Phosphorylase Kinase, domain 1"/>
    <property type="match status" value="1"/>
</dbReference>
<dbReference type="SMART" id="SM00220">
    <property type="entry name" value="S_TKc"/>
    <property type="match status" value="1"/>
</dbReference>
<name>A0A1E4SBQ6_9ASCO</name>
<feature type="region of interest" description="Disordered" evidence="1">
    <location>
        <begin position="186"/>
        <end position="210"/>
    </location>
</feature>
<feature type="compositionally biased region" description="Low complexity" evidence="1">
    <location>
        <begin position="193"/>
        <end position="204"/>
    </location>
</feature>
<evidence type="ECO:0000256" key="1">
    <source>
        <dbReference type="SAM" id="MobiDB-lite"/>
    </source>
</evidence>
<feature type="non-terminal residue" evidence="3">
    <location>
        <position position="1"/>
    </location>
</feature>
<dbReference type="PROSITE" id="PS50011">
    <property type="entry name" value="PROTEIN_KINASE_DOM"/>
    <property type="match status" value="1"/>
</dbReference>
<dbReference type="InterPro" id="IPR008271">
    <property type="entry name" value="Ser/Thr_kinase_AS"/>
</dbReference>
<dbReference type="SUPFAM" id="SSF56112">
    <property type="entry name" value="Protein kinase-like (PK-like)"/>
    <property type="match status" value="1"/>
</dbReference>
<feature type="domain" description="Protein kinase" evidence="2">
    <location>
        <begin position="166"/>
        <end position="555"/>
    </location>
</feature>
<dbReference type="GO" id="GO:0005524">
    <property type="term" value="F:ATP binding"/>
    <property type="evidence" value="ECO:0007669"/>
    <property type="project" value="InterPro"/>
</dbReference>
<reference evidence="4" key="1">
    <citation type="submission" date="2016-05" db="EMBL/GenBank/DDBJ databases">
        <title>Comparative genomics of biotechnologically important yeasts.</title>
        <authorList>
            <consortium name="DOE Joint Genome Institute"/>
            <person name="Riley R."/>
            <person name="Haridas S."/>
            <person name="Wolfe K.H."/>
            <person name="Lopes M.R."/>
            <person name="Hittinger C.T."/>
            <person name="Goker M."/>
            <person name="Salamov A."/>
            <person name="Wisecaver J."/>
            <person name="Long T.M."/>
            <person name="Aerts A.L."/>
            <person name="Barry K."/>
            <person name="Choi C."/>
            <person name="Clum A."/>
            <person name="Coughlan A.Y."/>
            <person name="Deshpande S."/>
            <person name="Douglass A.P."/>
            <person name="Hanson S.J."/>
            <person name="Klenk H.-P."/>
            <person name="Labutti K."/>
            <person name="Lapidus A."/>
            <person name="Lindquist E."/>
            <person name="Lipzen A."/>
            <person name="Meier-Kolthoff J.P."/>
            <person name="Ohm R.A."/>
            <person name="Otillar R.P."/>
            <person name="Pangilinan J."/>
            <person name="Peng Y."/>
            <person name="Rokas A."/>
            <person name="Rosa C.A."/>
            <person name="Scheuner C."/>
            <person name="Sibirny A.A."/>
            <person name="Slot J.C."/>
            <person name="Stielow J.B."/>
            <person name="Sun H."/>
            <person name="Kurtzman C.P."/>
            <person name="Blackwell M."/>
            <person name="Grigoriev I.V."/>
            <person name="Jeffries T.W."/>
        </authorList>
    </citation>
    <scope>NUCLEOTIDE SEQUENCE [LARGE SCALE GENOMIC DNA]</scope>
    <source>
        <strain evidence="4">NRRL Y-17324</strain>
    </source>
</reference>
<organism evidence="3 4">
    <name type="scientific">Suhomyces tanzawaensis NRRL Y-17324</name>
    <dbReference type="NCBI Taxonomy" id="984487"/>
    <lineage>
        <taxon>Eukaryota</taxon>
        <taxon>Fungi</taxon>
        <taxon>Dikarya</taxon>
        <taxon>Ascomycota</taxon>
        <taxon>Saccharomycotina</taxon>
        <taxon>Pichiomycetes</taxon>
        <taxon>Debaryomycetaceae</taxon>
        <taxon>Suhomyces</taxon>
    </lineage>
</organism>
<feature type="non-terminal residue" evidence="3">
    <location>
        <position position="562"/>
    </location>
</feature>
<keyword evidence="3" id="KW-0418">Kinase</keyword>
<dbReference type="PANTHER" id="PTHR44167:SF24">
    <property type="entry name" value="SERINE_THREONINE-PROTEIN KINASE CHK2"/>
    <property type="match status" value="1"/>
</dbReference>
<keyword evidence="4" id="KW-1185">Reference proteome</keyword>
<dbReference type="InterPro" id="IPR000719">
    <property type="entry name" value="Prot_kinase_dom"/>
</dbReference>
<dbReference type="STRING" id="984487.A0A1E4SBQ6"/>
<dbReference type="OrthoDB" id="6513151at2759"/>
<keyword evidence="3" id="KW-0808">Transferase</keyword>
<proteinExistence type="predicted"/>
<evidence type="ECO:0000313" key="4">
    <source>
        <dbReference type="Proteomes" id="UP000094285"/>
    </source>
</evidence>
<dbReference type="Proteomes" id="UP000094285">
    <property type="component" value="Unassembled WGS sequence"/>
</dbReference>
<dbReference type="AlphaFoldDB" id="A0A1E4SBQ6"/>
<evidence type="ECO:0000313" key="3">
    <source>
        <dbReference type="EMBL" id="ODV76931.1"/>
    </source>
</evidence>
<protein>
    <submittedName>
        <fullName evidence="3">Kinase-like protein</fullName>
    </submittedName>
</protein>
<dbReference type="GO" id="GO:0005634">
    <property type="term" value="C:nucleus"/>
    <property type="evidence" value="ECO:0007669"/>
    <property type="project" value="TreeGrafter"/>
</dbReference>
<evidence type="ECO:0000259" key="2">
    <source>
        <dbReference type="PROSITE" id="PS50011"/>
    </source>
</evidence>
<accession>A0A1E4SBQ6</accession>
<dbReference type="GeneID" id="30982468"/>
<dbReference type="GO" id="GO:0004674">
    <property type="term" value="F:protein serine/threonine kinase activity"/>
    <property type="evidence" value="ECO:0007669"/>
    <property type="project" value="TreeGrafter"/>
</dbReference>
<gene>
    <name evidence="3" type="ORF">CANTADRAFT_30101</name>
</gene>
<dbReference type="PROSITE" id="PS00108">
    <property type="entry name" value="PROTEIN_KINASE_ST"/>
    <property type="match status" value="1"/>
</dbReference>
<dbReference type="InterPro" id="IPR011009">
    <property type="entry name" value="Kinase-like_dom_sf"/>
</dbReference>
<dbReference type="Gene3D" id="1.10.510.10">
    <property type="entry name" value="Transferase(Phosphotransferase) domain 1"/>
    <property type="match status" value="1"/>
</dbReference>
<dbReference type="EMBL" id="KV453917">
    <property type="protein sequence ID" value="ODV76931.1"/>
    <property type="molecule type" value="Genomic_DNA"/>
</dbReference>
<dbReference type="GO" id="GO:0044773">
    <property type="term" value="P:mitotic DNA damage checkpoint signaling"/>
    <property type="evidence" value="ECO:0007669"/>
    <property type="project" value="TreeGrafter"/>
</dbReference>
<dbReference type="PANTHER" id="PTHR44167">
    <property type="entry name" value="OVARIAN-SPECIFIC SERINE/THREONINE-PROTEIN KINASE LOK-RELATED"/>
    <property type="match status" value="1"/>
</dbReference>
<dbReference type="RefSeq" id="XP_020062053.1">
    <property type="nucleotide sequence ID" value="XM_020208331.1"/>
</dbReference>
<sequence length="562" mass="62571">QLRKRVSTIVEADADPLNPDYSGSDLDSLLDLEFDLEADSDTSEDDEDEDDEVHAHAIKVRGQVSKHHLAAQLSTIMGYCGISLSSSKDLTEQANEELKRTYSLLDDELKIHHLSSSSGNTQSVIDDKQIRLIETLTTKSNRFLQSCQEAGGCPVLPGKTLFQRYGVVKDMIGRGAYGVIKLIERNPGGNNGNNGNNGNTGTTGDLTSNPNLTSAMYAVKEIKRKSAKEPNNKFIERVLSEFIISSTLNSKYIVKTVDLMVTLPSSSDTSAVQFSQVMECTPGGDLFTYLTTASDKANNPVEDMSLDEVDCFIKQIAKGLRYMHQHGVAHCDLKLENILLAYSEPRLNHHGLPCANITLKLLDFGKSNVFRTKFDSSEQYLPRASGPLGLEPYMAPEEFSCTKSYSLAKKDCWALGIIILVLFNIRKHYYTGHSHSGSDQDSGDSQFSSDDYGSGYLWQTTDTKNHFSKKYRDKHFEEYVRSRMVADYDAKSKEWLVKAGGAFRPIEDLFTISGKSGPQDEDELCELRRMMIYKMLDIDPGTRLSADTFLKGDWMGSVDSCI</sequence>
<dbReference type="Pfam" id="PF00069">
    <property type="entry name" value="Pkinase"/>
    <property type="match status" value="1"/>
</dbReference>